<geneLocation type="mitochondrion" evidence="7"/>
<evidence type="ECO:0000256" key="1">
    <source>
        <dbReference type="ARBA" id="ARBA00004370"/>
    </source>
</evidence>
<evidence type="ECO:0000313" key="7">
    <source>
        <dbReference type="EMBL" id="JAB57756.1"/>
    </source>
</evidence>
<dbReference type="PANTHER" id="PTHR33966">
    <property type="entry name" value="PROTEIN ODR-4 HOMOLOG"/>
    <property type="match status" value="1"/>
</dbReference>
<accession>U5EJS7</accession>
<protein>
    <submittedName>
        <fullName evidence="7">Putative membrane protein</fullName>
    </submittedName>
</protein>
<comment type="similarity">
    <text evidence="2">Belongs to the ODR-4 family.</text>
</comment>
<evidence type="ECO:0000256" key="5">
    <source>
        <dbReference type="ARBA" id="ARBA00023136"/>
    </source>
</evidence>
<evidence type="ECO:0000256" key="4">
    <source>
        <dbReference type="ARBA" id="ARBA00022989"/>
    </source>
</evidence>
<comment type="subcellular location">
    <subcellularLocation>
        <location evidence="1">Membrane</location>
    </subcellularLocation>
</comment>
<dbReference type="Pfam" id="PF14778">
    <property type="entry name" value="ODR4-like"/>
    <property type="match status" value="1"/>
</dbReference>
<dbReference type="GO" id="GO:0012505">
    <property type="term" value="C:endomembrane system"/>
    <property type="evidence" value="ECO:0007669"/>
    <property type="project" value="TreeGrafter"/>
</dbReference>
<sequence length="409" mass="46506">NVEESLNKITDEKCGLLVGYSSADVYVVVDFVILDEFDDFNLSDNSIFASAALNIAKLLPITLKIIGLFHMKEDSKCNMKKIYSIWSDLQATFTSNANKLLFSDTTVKSIYLLKNESKKISGHRLENSTNLVAIDPVKAFEINQMKFETSLEIDEIISIDNEKNIENILMKFLQSFQEKLKMEQELFVNGLPVKESTFKQLSEYVDQTCKIDIYRKCLPVSGQVEEPSMQKLDKVMKMSGLIRIKFDDNFTNLSYSTLSHNVTESIIKSLMARIQIYCDSIAETSSALLSENLISDLPKLVYFKPYPAFKYEYCDYLFPNETSETLIDQISNILGIELNLKDIDTNYEVCEHKIGKNLKQRNATSANSDKSMGESNSIMIIIVSLIAILVSILMSIYFNFNSNQNSVEQ</sequence>
<keyword evidence="5 6" id="KW-0472">Membrane</keyword>
<evidence type="ECO:0000256" key="2">
    <source>
        <dbReference type="ARBA" id="ARBA00010131"/>
    </source>
</evidence>
<feature type="transmembrane region" description="Helical" evidence="6">
    <location>
        <begin position="378"/>
        <end position="400"/>
    </location>
</feature>
<dbReference type="PANTHER" id="PTHR33966:SF1">
    <property type="entry name" value="PROTEIN ODR-4 HOMOLOG"/>
    <property type="match status" value="1"/>
</dbReference>
<evidence type="ECO:0000256" key="6">
    <source>
        <dbReference type="SAM" id="Phobius"/>
    </source>
</evidence>
<keyword evidence="4 6" id="KW-1133">Transmembrane helix</keyword>
<feature type="non-terminal residue" evidence="7">
    <location>
        <position position="1"/>
    </location>
</feature>
<dbReference type="EMBL" id="GANO01002115">
    <property type="protein sequence ID" value="JAB57756.1"/>
    <property type="molecule type" value="mRNA"/>
</dbReference>
<dbReference type="InterPro" id="IPR029454">
    <property type="entry name" value="ODR-4-like"/>
</dbReference>
<reference evidence="7" key="1">
    <citation type="journal article" date="2014" name="Insect Biochem. Mol. Biol.">
        <title>An insight into the sialome of the frog biting fly, Corethrella appendiculata.</title>
        <authorList>
            <person name="Ribeiro J.M.C."/>
            <person name="Chagas A.C."/>
            <person name="Pham V.M."/>
            <person name="Lounibos L.P."/>
            <person name="Calvo E."/>
        </authorList>
    </citation>
    <scope>NUCLEOTIDE SEQUENCE</scope>
    <source>
        <tissue evidence="7">Salivary glands</tissue>
    </source>
</reference>
<dbReference type="GO" id="GO:0008104">
    <property type="term" value="P:intracellular protein localization"/>
    <property type="evidence" value="ECO:0007669"/>
    <property type="project" value="TreeGrafter"/>
</dbReference>
<keyword evidence="3 6" id="KW-0812">Transmembrane</keyword>
<proteinExistence type="evidence at transcript level"/>
<evidence type="ECO:0000256" key="3">
    <source>
        <dbReference type="ARBA" id="ARBA00022692"/>
    </source>
</evidence>
<keyword evidence="7" id="KW-0496">Mitochondrion</keyword>
<dbReference type="AlphaFoldDB" id="U5EJS7"/>
<name>U5EJS7_9DIPT</name>
<dbReference type="GO" id="GO:0016020">
    <property type="term" value="C:membrane"/>
    <property type="evidence" value="ECO:0007669"/>
    <property type="project" value="UniProtKB-SubCell"/>
</dbReference>
<organism evidence="7">
    <name type="scientific">Corethrella appendiculata</name>
    <dbReference type="NCBI Taxonomy" id="1370023"/>
    <lineage>
        <taxon>Eukaryota</taxon>
        <taxon>Metazoa</taxon>
        <taxon>Ecdysozoa</taxon>
        <taxon>Arthropoda</taxon>
        <taxon>Hexapoda</taxon>
        <taxon>Insecta</taxon>
        <taxon>Pterygota</taxon>
        <taxon>Neoptera</taxon>
        <taxon>Endopterygota</taxon>
        <taxon>Diptera</taxon>
        <taxon>Nematocera</taxon>
        <taxon>Culicoidea</taxon>
        <taxon>Chaoboridae</taxon>
        <taxon>Corethrella</taxon>
    </lineage>
</organism>